<name>A0A084H016_METID</name>
<evidence type="ECO:0000256" key="1">
    <source>
        <dbReference type="SAM" id="MobiDB-lite"/>
    </source>
</evidence>
<feature type="region of interest" description="Disordered" evidence="1">
    <location>
        <begin position="19"/>
        <end position="40"/>
    </location>
</feature>
<comment type="caution">
    <text evidence="2">The sequence shown here is derived from an EMBL/GenBank/DDBJ whole genome shotgun (WGS) entry which is preliminary data.</text>
</comment>
<feature type="compositionally biased region" description="Basic and acidic residues" evidence="1">
    <location>
        <begin position="19"/>
        <end position="28"/>
    </location>
</feature>
<reference evidence="2 3" key="1">
    <citation type="journal article" date="2005" name="Int. J. Syst. Evol. Microbiol.">
        <title>Bacillus cibi sp. nov., isolated from jeotgal, a traditional Korean fermented seafood.</title>
        <authorList>
            <person name="Yoon J.H."/>
            <person name="Lee C.H."/>
            <person name="Oh T.K."/>
        </authorList>
    </citation>
    <scope>NUCLEOTIDE SEQUENCE [LARGE SCALE GENOMIC DNA]</scope>
    <source>
        <strain evidence="2 3">DSM 16189</strain>
    </source>
</reference>
<dbReference type="AlphaFoldDB" id="A0A084H016"/>
<dbReference type="OrthoDB" id="2654667at2"/>
<dbReference type="InterPro" id="IPR025673">
    <property type="entry name" value="PCYCGC"/>
</dbReference>
<keyword evidence="3" id="KW-1185">Reference proteome</keyword>
<proteinExistence type="predicted"/>
<gene>
    <name evidence="2" type="ORF">GS18_0208875</name>
</gene>
<dbReference type="Proteomes" id="UP000028549">
    <property type="component" value="Unassembled WGS sequence"/>
</dbReference>
<organism evidence="2 3">
    <name type="scientific">Metabacillus indicus</name>
    <name type="common">Bacillus indicus</name>
    <dbReference type="NCBI Taxonomy" id="246786"/>
    <lineage>
        <taxon>Bacteria</taxon>
        <taxon>Bacillati</taxon>
        <taxon>Bacillota</taxon>
        <taxon>Bacilli</taxon>
        <taxon>Bacillales</taxon>
        <taxon>Bacillaceae</taxon>
        <taxon>Metabacillus</taxon>
    </lineage>
</organism>
<evidence type="ECO:0000313" key="2">
    <source>
        <dbReference type="EMBL" id="KEZ52928.1"/>
    </source>
</evidence>
<protein>
    <submittedName>
        <fullName evidence="2">Uncharacterized protein</fullName>
    </submittedName>
</protein>
<dbReference type="Pfam" id="PF13798">
    <property type="entry name" value="PCYCGC"/>
    <property type="match status" value="1"/>
</dbReference>
<dbReference type="STRING" id="246786.GS18_0208875"/>
<evidence type="ECO:0000313" key="3">
    <source>
        <dbReference type="Proteomes" id="UP000028549"/>
    </source>
</evidence>
<sequence length="160" mass="17592">MTAFLSCSLILSGCQESAGKETHEDHSSHSTFKNNGDIREETPSADILPGFLDKQPDEIKTLYAAAARHEDLLSYMPCYCGCGESAGHKDNGDCFINERKEDGTIVWDDHGTKCGVCLEIAAKAIIEREKGTSVKEVRQMIDEQYKEGYAEPTDTKLPGV</sequence>
<accession>A0A084H016</accession>
<dbReference type="RefSeq" id="WP_029280479.1">
    <property type="nucleotide sequence ID" value="NZ_JNVC02000004.1"/>
</dbReference>
<dbReference type="EMBL" id="JNVC02000004">
    <property type="protein sequence ID" value="KEZ52928.1"/>
    <property type="molecule type" value="Genomic_DNA"/>
</dbReference>